<organism evidence="2 3">
    <name type="scientific">Canariomyces notabilis</name>
    <dbReference type="NCBI Taxonomy" id="2074819"/>
    <lineage>
        <taxon>Eukaryota</taxon>
        <taxon>Fungi</taxon>
        <taxon>Dikarya</taxon>
        <taxon>Ascomycota</taxon>
        <taxon>Pezizomycotina</taxon>
        <taxon>Sordariomycetes</taxon>
        <taxon>Sordariomycetidae</taxon>
        <taxon>Sordariales</taxon>
        <taxon>Chaetomiaceae</taxon>
        <taxon>Canariomyces</taxon>
    </lineage>
</organism>
<protein>
    <submittedName>
        <fullName evidence="2">Uncharacterized protein</fullName>
    </submittedName>
</protein>
<dbReference type="EMBL" id="MU853345">
    <property type="protein sequence ID" value="KAK4111683.1"/>
    <property type="molecule type" value="Genomic_DNA"/>
</dbReference>
<proteinExistence type="predicted"/>
<reference evidence="2" key="2">
    <citation type="submission" date="2023-05" db="EMBL/GenBank/DDBJ databases">
        <authorList>
            <consortium name="Lawrence Berkeley National Laboratory"/>
            <person name="Steindorff A."/>
            <person name="Hensen N."/>
            <person name="Bonometti L."/>
            <person name="Westerberg I."/>
            <person name="Brannstrom I.O."/>
            <person name="Guillou S."/>
            <person name="Cros-Aarteil S."/>
            <person name="Calhoun S."/>
            <person name="Haridas S."/>
            <person name="Kuo A."/>
            <person name="Mondo S."/>
            <person name="Pangilinan J."/>
            <person name="Riley R."/>
            <person name="Labutti K."/>
            <person name="Andreopoulos B."/>
            <person name="Lipzen A."/>
            <person name="Chen C."/>
            <person name="Yanf M."/>
            <person name="Daum C."/>
            <person name="Ng V."/>
            <person name="Clum A."/>
            <person name="Ohm R."/>
            <person name="Martin F."/>
            <person name="Silar P."/>
            <person name="Natvig D."/>
            <person name="Lalanne C."/>
            <person name="Gautier V."/>
            <person name="Ament-Velasquez S.L."/>
            <person name="Kruys A."/>
            <person name="Hutchinson M.I."/>
            <person name="Powell A.J."/>
            <person name="Barry K."/>
            <person name="Miller A.N."/>
            <person name="Grigoriev I.V."/>
            <person name="Debuchy R."/>
            <person name="Gladieux P."/>
            <person name="Thoren M.H."/>
            <person name="Johannesson H."/>
        </authorList>
    </citation>
    <scope>NUCLEOTIDE SEQUENCE</scope>
    <source>
        <strain evidence="2">CBS 508.74</strain>
    </source>
</reference>
<keyword evidence="1" id="KW-1133">Transmembrane helix</keyword>
<keyword evidence="1" id="KW-0812">Transmembrane</keyword>
<dbReference type="Proteomes" id="UP001302812">
    <property type="component" value="Unassembled WGS sequence"/>
</dbReference>
<name>A0AAN6YRG4_9PEZI</name>
<keyword evidence="1" id="KW-0472">Membrane</keyword>
<dbReference type="AlphaFoldDB" id="A0AAN6YRG4"/>
<dbReference type="RefSeq" id="XP_064669253.1">
    <property type="nucleotide sequence ID" value="XM_064808654.1"/>
</dbReference>
<evidence type="ECO:0000256" key="1">
    <source>
        <dbReference type="SAM" id="Phobius"/>
    </source>
</evidence>
<sequence>MGWFWVPVLFKCYIQLVLMFPAMPAFRLHRRTILTPGVATPIFLGYARLNGQLLKQTILSPAHSTDWNRSIIIMRN</sequence>
<accession>A0AAN6YRG4</accession>
<reference evidence="2" key="1">
    <citation type="journal article" date="2023" name="Mol. Phylogenet. Evol.">
        <title>Genome-scale phylogeny and comparative genomics of the fungal order Sordariales.</title>
        <authorList>
            <person name="Hensen N."/>
            <person name="Bonometti L."/>
            <person name="Westerberg I."/>
            <person name="Brannstrom I.O."/>
            <person name="Guillou S."/>
            <person name="Cros-Aarteil S."/>
            <person name="Calhoun S."/>
            <person name="Haridas S."/>
            <person name="Kuo A."/>
            <person name="Mondo S."/>
            <person name="Pangilinan J."/>
            <person name="Riley R."/>
            <person name="LaButti K."/>
            <person name="Andreopoulos B."/>
            <person name="Lipzen A."/>
            <person name="Chen C."/>
            <person name="Yan M."/>
            <person name="Daum C."/>
            <person name="Ng V."/>
            <person name="Clum A."/>
            <person name="Steindorff A."/>
            <person name="Ohm R.A."/>
            <person name="Martin F."/>
            <person name="Silar P."/>
            <person name="Natvig D.O."/>
            <person name="Lalanne C."/>
            <person name="Gautier V."/>
            <person name="Ament-Velasquez S.L."/>
            <person name="Kruys A."/>
            <person name="Hutchinson M.I."/>
            <person name="Powell A.J."/>
            <person name="Barry K."/>
            <person name="Miller A.N."/>
            <person name="Grigoriev I.V."/>
            <person name="Debuchy R."/>
            <person name="Gladieux P."/>
            <person name="Hiltunen Thoren M."/>
            <person name="Johannesson H."/>
        </authorList>
    </citation>
    <scope>NUCLEOTIDE SEQUENCE</scope>
    <source>
        <strain evidence="2">CBS 508.74</strain>
    </source>
</reference>
<dbReference type="GeneID" id="89932777"/>
<keyword evidence="3" id="KW-1185">Reference proteome</keyword>
<gene>
    <name evidence="2" type="ORF">N656DRAFT_147733</name>
</gene>
<evidence type="ECO:0000313" key="3">
    <source>
        <dbReference type="Proteomes" id="UP001302812"/>
    </source>
</evidence>
<feature type="transmembrane region" description="Helical" evidence="1">
    <location>
        <begin position="6"/>
        <end position="26"/>
    </location>
</feature>
<evidence type="ECO:0000313" key="2">
    <source>
        <dbReference type="EMBL" id="KAK4111683.1"/>
    </source>
</evidence>
<comment type="caution">
    <text evidence="2">The sequence shown here is derived from an EMBL/GenBank/DDBJ whole genome shotgun (WGS) entry which is preliminary data.</text>
</comment>